<protein>
    <submittedName>
        <fullName evidence="1">Uncharacterized protein</fullName>
    </submittedName>
</protein>
<dbReference type="EMBL" id="PYGK01000004">
    <property type="protein sequence ID" value="PSL31713.1"/>
    <property type="molecule type" value="Genomic_DNA"/>
</dbReference>
<reference evidence="1 2" key="1">
    <citation type="submission" date="2018-03" db="EMBL/GenBank/DDBJ databases">
        <title>Genomic Encyclopedia of Archaeal and Bacterial Type Strains, Phase II (KMG-II): from individual species to whole genera.</title>
        <authorList>
            <person name="Goeker M."/>
        </authorList>
    </citation>
    <scope>NUCLEOTIDE SEQUENCE [LARGE SCALE GENOMIC DNA]</scope>
    <source>
        <strain evidence="1 2">DSM 18107</strain>
    </source>
</reference>
<dbReference type="AlphaFoldDB" id="A0A2P8GCL1"/>
<accession>A0A2P8GCL1</accession>
<evidence type="ECO:0000313" key="2">
    <source>
        <dbReference type="Proteomes" id="UP000240978"/>
    </source>
</evidence>
<name>A0A2P8GCL1_9BACT</name>
<dbReference type="RefSeq" id="WP_262509996.1">
    <property type="nucleotide sequence ID" value="NZ_PYGK01000004.1"/>
</dbReference>
<evidence type="ECO:0000313" key="1">
    <source>
        <dbReference type="EMBL" id="PSL31713.1"/>
    </source>
</evidence>
<proteinExistence type="predicted"/>
<dbReference type="Proteomes" id="UP000240978">
    <property type="component" value="Unassembled WGS sequence"/>
</dbReference>
<sequence length="43" mass="5088">MSFYNDPVVDENSSRSEGLVNAMKTLFTRKNRFISREKYLIMV</sequence>
<comment type="caution">
    <text evidence="1">The sequence shown here is derived from an EMBL/GenBank/DDBJ whole genome shotgun (WGS) entry which is preliminary data.</text>
</comment>
<keyword evidence="2" id="KW-1185">Reference proteome</keyword>
<organism evidence="1 2">
    <name type="scientific">Chitinophaga ginsengisoli</name>
    <dbReference type="NCBI Taxonomy" id="363837"/>
    <lineage>
        <taxon>Bacteria</taxon>
        <taxon>Pseudomonadati</taxon>
        <taxon>Bacteroidota</taxon>
        <taxon>Chitinophagia</taxon>
        <taxon>Chitinophagales</taxon>
        <taxon>Chitinophagaceae</taxon>
        <taxon>Chitinophaga</taxon>
    </lineage>
</organism>
<gene>
    <name evidence="1" type="ORF">CLV42_1045</name>
</gene>